<dbReference type="STRING" id="1685379.AVO45_12155"/>
<proteinExistence type="predicted"/>
<keyword evidence="3" id="KW-0998">Cell outer membrane</keyword>
<dbReference type="OrthoDB" id="9782229at2"/>
<evidence type="ECO:0000256" key="5">
    <source>
        <dbReference type="SAM" id="SignalP"/>
    </source>
</evidence>
<feature type="signal peptide" evidence="5">
    <location>
        <begin position="1"/>
        <end position="19"/>
    </location>
</feature>
<evidence type="ECO:0000259" key="6">
    <source>
        <dbReference type="PROSITE" id="PS51123"/>
    </source>
</evidence>
<dbReference type="InterPro" id="IPR006664">
    <property type="entry name" value="OMP_bac"/>
</dbReference>
<dbReference type="EMBL" id="LQBQ01000035">
    <property type="protein sequence ID" value="KUJ76532.1"/>
    <property type="molecule type" value="Genomic_DNA"/>
</dbReference>
<gene>
    <name evidence="7" type="ORF">AVO45_12155</name>
</gene>
<dbReference type="InterPro" id="IPR006665">
    <property type="entry name" value="OmpA-like"/>
</dbReference>
<evidence type="ECO:0000313" key="7">
    <source>
        <dbReference type="EMBL" id="KUJ76532.1"/>
    </source>
</evidence>
<dbReference type="InterPro" id="IPR036737">
    <property type="entry name" value="OmpA-like_sf"/>
</dbReference>
<dbReference type="InterPro" id="IPR050330">
    <property type="entry name" value="Bact_OuterMem_StrucFunc"/>
</dbReference>
<dbReference type="PANTHER" id="PTHR30329:SF21">
    <property type="entry name" value="LIPOPROTEIN YIAD-RELATED"/>
    <property type="match status" value="1"/>
</dbReference>
<dbReference type="InterPro" id="IPR039567">
    <property type="entry name" value="Gly-zipper"/>
</dbReference>
<dbReference type="RefSeq" id="WP_068348509.1">
    <property type="nucleotide sequence ID" value="NZ_LQBQ01000035.1"/>
</dbReference>
<dbReference type="AlphaFoldDB" id="A0A0X3TL77"/>
<sequence>MKVSRFALAAGLCAGMVLSACTNPATLGAQTDPNQNTKQGALIGGILGAGVGALTNNSDPGLGALAGAAIGAAAGGAIGNQLDKQAAELRQQLANDGITITNTGDRLIVSVPNDITFDTDSYTVRPALRSDLEKVAQNLVRYPNSNVQIIGHTDSDGDAAYNQGLSERRANAVADILQAGGVSYARITTIGQGENNPIASNLTPEGKRQNRRVEIVVVPNGNA</sequence>
<dbReference type="Pfam" id="PF13488">
    <property type="entry name" value="Gly-zipper_Omp"/>
    <property type="match status" value="1"/>
</dbReference>
<dbReference type="Proteomes" id="UP000053791">
    <property type="component" value="Unassembled WGS sequence"/>
</dbReference>
<dbReference type="PRINTS" id="PR01021">
    <property type="entry name" value="OMPADOMAIN"/>
</dbReference>
<dbReference type="GO" id="GO:0009279">
    <property type="term" value="C:cell outer membrane"/>
    <property type="evidence" value="ECO:0007669"/>
    <property type="project" value="UniProtKB-SubCell"/>
</dbReference>
<reference evidence="7 8" key="1">
    <citation type="submission" date="2015-12" db="EMBL/GenBank/DDBJ databases">
        <authorList>
            <person name="Shamseldin A."/>
            <person name="Moawad H."/>
            <person name="Abd El-Rahim W.M."/>
            <person name="Sadowsky M.J."/>
        </authorList>
    </citation>
    <scope>NUCLEOTIDE SEQUENCE [LARGE SCALE GENOMIC DNA]</scope>
    <source>
        <strain evidence="7 8">ZGT118</strain>
    </source>
</reference>
<keyword evidence="8" id="KW-1185">Reference proteome</keyword>
<feature type="domain" description="OmpA-like" evidence="6">
    <location>
        <begin position="104"/>
        <end position="221"/>
    </location>
</feature>
<keyword evidence="2 4" id="KW-0472">Membrane</keyword>
<dbReference type="PROSITE" id="PS51257">
    <property type="entry name" value="PROKAR_LIPOPROTEIN"/>
    <property type="match status" value="1"/>
</dbReference>
<protein>
    <recommendedName>
        <fullName evidence="6">OmpA-like domain-containing protein</fullName>
    </recommendedName>
</protein>
<feature type="chain" id="PRO_5007054165" description="OmpA-like domain-containing protein" evidence="5">
    <location>
        <begin position="20"/>
        <end position="223"/>
    </location>
</feature>
<dbReference type="PRINTS" id="PR01023">
    <property type="entry name" value="NAFLGMOTY"/>
</dbReference>
<name>A0A0X3TL77_9RHOB</name>
<dbReference type="CDD" id="cd07185">
    <property type="entry name" value="OmpA_C-like"/>
    <property type="match status" value="1"/>
</dbReference>
<keyword evidence="5" id="KW-0732">Signal</keyword>
<dbReference type="Pfam" id="PF00691">
    <property type="entry name" value="OmpA"/>
    <property type="match status" value="1"/>
</dbReference>
<evidence type="ECO:0000256" key="1">
    <source>
        <dbReference type="ARBA" id="ARBA00004442"/>
    </source>
</evidence>
<dbReference type="Gene3D" id="3.30.1330.60">
    <property type="entry name" value="OmpA-like domain"/>
    <property type="match status" value="1"/>
</dbReference>
<accession>A0A0X3TL77</accession>
<dbReference type="PROSITE" id="PS51123">
    <property type="entry name" value="OMPA_2"/>
    <property type="match status" value="1"/>
</dbReference>
<evidence type="ECO:0000256" key="4">
    <source>
        <dbReference type="PROSITE-ProRule" id="PRU00473"/>
    </source>
</evidence>
<evidence type="ECO:0000313" key="8">
    <source>
        <dbReference type="Proteomes" id="UP000053791"/>
    </source>
</evidence>
<dbReference type="PANTHER" id="PTHR30329">
    <property type="entry name" value="STATOR ELEMENT OF FLAGELLAR MOTOR COMPLEX"/>
    <property type="match status" value="1"/>
</dbReference>
<comment type="caution">
    <text evidence="7">The sequence shown here is derived from an EMBL/GenBank/DDBJ whole genome shotgun (WGS) entry which is preliminary data.</text>
</comment>
<evidence type="ECO:0000256" key="2">
    <source>
        <dbReference type="ARBA" id="ARBA00023136"/>
    </source>
</evidence>
<comment type="subcellular location">
    <subcellularLocation>
        <location evidence="1">Cell outer membrane</location>
    </subcellularLocation>
</comment>
<dbReference type="SUPFAM" id="SSF103088">
    <property type="entry name" value="OmpA-like"/>
    <property type="match status" value="1"/>
</dbReference>
<organism evidence="7 8">
    <name type="scientific">Ruegeria marisrubri</name>
    <dbReference type="NCBI Taxonomy" id="1685379"/>
    <lineage>
        <taxon>Bacteria</taxon>
        <taxon>Pseudomonadati</taxon>
        <taxon>Pseudomonadota</taxon>
        <taxon>Alphaproteobacteria</taxon>
        <taxon>Rhodobacterales</taxon>
        <taxon>Roseobacteraceae</taxon>
        <taxon>Ruegeria</taxon>
    </lineage>
</organism>
<evidence type="ECO:0000256" key="3">
    <source>
        <dbReference type="ARBA" id="ARBA00023237"/>
    </source>
</evidence>